<protein>
    <submittedName>
        <fullName evidence="2">Uncharacterized protein</fullName>
    </submittedName>
</protein>
<sequence length="74" mass="8142">MGASARVAHSRFSARSRVPETSRSSTVTPGSTTFLSTSRLVARSNSKVGRSEPIQARWYSQRASVNHWSNSNFV</sequence>
<dbReference type="Proteomes" id="UP001365781">
    <property type="component" value="Unassembled WGS sequence"/>
</dbReference>
<evidence type="ECO:0000313" key="3">
    <source>
        <dbReference type="Proteomes" id="UP001365781"/>
    </source>
</evidence>
<dbReference type="EMBL" id="JBBAYM010000016">
    <property type="protein sequence ID" value="MEI5612276.1"/>
    <property type="molecule type" value="Genomic_DNA"/>
</dbReference>
<organism evidence="2 3">
    <name type="scientific">Streptomyces brasiliscabiei</name>
    <dbReference type="NCBI Taxonomy" id="2736302"/>
    <lineage>
        <taxon>Bacteria</taxon>
        <taxon>Bacillati</taxon>
        <taxon>Actinomycetota</taxon>
        <taxon>Actinomycetes</taxon>
        <taxon>Kitasatosporales</taxon>
        <taxon>Streptomycetaceae</taxon>
        <taxon>Streptomyces</taxon>
    </lineage>
</organism>
<name>A0ABU8GGF7_9ACTN</name>
<feature type="compositionally biased region" description="Polar residues" evidence="1">
    <location>
        <begin position="19"/>
        <end position="31"/>
    </location>
</feature>
<keyword evidence="3" id="KW-1185">Reference proteome</keyword>
<dbReference type="RefSeq" id="WP_336541659.1">
    <property type="nucleotide sequence ID" value="NZ_JBBAYL010000007.1"/>
</dbReference>
<accession>A0ABU8GGF7</accession>
<evidence type="ECO:0000313" key="2">
    <source>
        <dbReference type="EMBL" id="MEI5612276.1"/>
    </source>
</evidence>
<gene>
    <name evidence="2" type="ORF">WB403_24260</name>
</gene>
<comment type="caution">
    <text evidence="2">The sequence shown here is derived from an EMBL/GenBank/DDBJ whole genome shotgun (WGS) entry which is preliminary data.</text>
</comment>
<reference evidence="2 3" key="1">
    <citation type="submission" date="2024-03" db="EMBL/GenBank/DDBJ databases">
        <title>First Report of Pectobacterium brasiliscabiei causing potato scab in china.</title>
        <authorList>
            <person name="Handique U."/>
        </authorList>
    </citation>
    <scope>NUCLEOTIDE SEQUENCE [LARGE SCALE GENOMIC DNA]</scope>
    <source>
        <strain evidence="2 3">ZRIMU1503</strain>
    </source>
</reference>
<evidence type="ECO:0000256" key="1">
    <source>
        <dbReference type="SAM" id="MobiDB-lite"/>
    </source>
</evidence>
<feature type="region of interest" description="Disordered" evidence="1">
    <location>
        <begin position="1"/>
        <end position="31"/>
    </location>
</feature>
<proteinExistence type="predicted"/>